<organism evidence="3 4">
    <name type="scientific">Bacteroides muris</name>
    <name type="common">ex Afrizal et al. 2022</name>
    <dbReference type="NCBI Taxonomy" id="2516960"/>
    <lineage>
        <taxon>Bacteria</taxon>
        <taxon>Pseudomonadati</taxon>
        <taxon>Bacteroidota</taxon>
        <taxon>Bacteroidia</taxon>
        <taxon>Bacteroidales</taxon>
        <taxon>Bacteroidaceae</taxon>
        <taxon>Bacteroides</taxon>
    </lineage>
</organism>
<dbReference type="GO" id="GO:0008237">
    <property type="term" value="F:metallopeptidase activity"/>
    <property type="evidence" value="ECO:0007669"/>
    <property type="project" value="UniProtKB-KW"/>
</dbReference>
<feature type="transmembrane region" description="Helical" evidence="1">
    <location>
        <begin position="12"/>
        <end position="34"/>
    </location>
</feature>
<accession>A0A4S2AJT9</accession>
<evidence type="ECO:0000313" key="3">
    <source>
        <dbReference type="EMBL" id="TGY01141.1"/>
    </source>
</evidence>
<dbReference type="GO" id="GO:0006508">
    <property type="term" value="P:proteolysis"/>
    <property type="evidence" value="ECO:0007669"/>
    <property type="project" value="UniProtKB-KW"/>
</dbReference>
<name>A0A4S2AJT9_9BACE</name>
<dbReference type="RefSeq" id="WP_136011112.1">
    <property type="nucleotide sequence ID" value="NZ_SRYZ01000050.1"/>
</dbReference>
<proteinExistence type="predicted"/>
<feature type="transmembrane region" description="Helical" evidence="1">
    <location>
        <begin position="129"/>
        <end position="150"/>
    </location>
</feature>
<sequence>MRRIIIAIYKLPLWKSIIILILLSYIIPILIPQISNTPRPNMLNETLFFGFYAILLAPLMETFTGQILPYYILKETFGCKVIGISICSGIIFGLYHLYSPDYAVHAGIVGCLYQLWYIVYKKHYSDFKAFLIISSVHALHNSVAFLLNYLH</sequence>
<comment type="caution">
    <text evidence="3">The sequence shown here is derived from an EMBL/GenBank/DDBJ whole genome shotgun (WGS) entry which is preliminary data.</text>
</comment>
<keyword evidence="3" id="KW-0482">Metalloprotease</keyword>
<dbReference type="EMBL" id="SRYZ01000050">
    <property type="protein sequence ID" value="TGY01141.1"/>
    <property type="molecule type" value="Genomic_DNA"/>
</dbReference>
<dbReference type="Proteomes" id="UP000310532">
    <property type="component" value="Unassembled WGS sequence"/>
</dbReference>
<protein>
    <submittedName>
        <fullName evidence="3">CPBP family intramembrane metalloprotease</fullName>
    </submittedName>
</protein>
<evidence type="ECO:0000259" key="2">
    <source>
        <dbReference type="Pfam" id="PF02517"/>
    </source>
</evidence>
<keyword evidence="1" id="KW-0812">Transmembrane</keyword>
<evidence type="ECO:0000256" key="1">
    <source>
        <dbReference type="SAM" id="Phobius"/>
    </source>
</evidence>
<reference evidence="3 4" key="1">
    <citation type="submission" date="2019-04" db="EMBL/GenBank/DDBJ databases">
        <title>Microbes associate with the intestines of laboratory mice.</title>
        <authorList>
            <person name="Navarre W."/>
            <person name="Wong E."/>
            <person name="Huang K."/>
            <person name="Tropini C."/>
            <person name="Ng K."/>
            <person name="Yu B."/>
        </authorList>
    </citation>
    <scope>NUCLEOTIDE SEQUENCE [LARGE SCALE GENOMIC DNA]</scope>
    <source>
        <strain evidence="3 4">NM69_E16B</strain>
    </source>
</reference>
<dbReference type="InterPro" id="IPR003675">
    <property type="entry name" value="Rce1/LyrA-like_dom"/>
</dbReference>
<dbReference type="Pfam" id="PF02517">
    <property type="entry name" value="Rce1-like"/>
    <property type="match status" value="1"/>
</dbReference>
<feature type="domain" description="CAAX prenyl protease 2/Lysostaphin resistance protein A-like" evidence="2">
    <location>
        <begin position="46"/>
        <end position="142"/>
    </location>
</feature>
<dbReference type="AlphaFoldDB" id="A0A4S2AJT9"/>
<keyword evidence="3" id="KW-0645">Protease</keyword>
<keyword evidence="3" id="KW-0378">Hydrolase</keyword>
<feature type="transmembrane region" description="Helical" evidence="1">
    <location>
        <begin position="46"/>
        <end position="65"/>
    </location>
</feature>
<evidence type="ECO:0000313" key="4">
    <source>
        <dbReference type="Proteomes" id="UP000310532"/>
    </source>
</evidence>
<feature type="transmembrane region" description="Helical" evidence="1">
    <location>
        <begin position="102"/>
        <end position="120"/>
    </location>
</feature>
<dbReference type="GO" id="GO:0080120">
    <property type="term" value="P:CAAX-box protein maturation"/>
    <property type="evidence" value="ECO:0007669"/>
    <property type="project" value="UniProtKB-ARBA"/>
</dbReference>
<keyword evidence="1" id="KW-1133">Transmembrane helix</keyword>
<feature type="transmembrane region" description="Helical" evidence="1">
    <location>
        <begin position="77"/>
        <end position="96"/>
    </location>
</feature>
<keyword evidence="4" id="KW-1185">Reference proteome</keyword>
<dbReference type="GO" id="GO:0004175">
    <property type="term" value="F:endopeptidase activity"/>
    <property type="evidence" value="ECO:0007669"/>
    <property type="project" value="UniProtKB-ARBA"/>
</dbReference>
<keyword evidence="1" id="KW-0472">Membrane</keyword>
<gene>
    <name evidence="3" type="ORF">E5355_15850</name>
</gene>